<protein>
    <submittedName>
        <fullName evidence="2">VOC family protein</fullName>
    </submittedName>
</protein>
<keyword evidence="3" id="KW-1185">Reference proteome</keyword>
<accession>A0ABP9PX01</accession>
<proteinExistence type="predicted"/>
<dbReference type="Gene3D" id="3.10.180.10">
    <property type="entry name" value="2,3-Dihydroxybiphenyl 1,2-Dioxygenase, domain 1"/>
    <property type="match status" value="1"/>
</dbReference>
<dbReference type="EMBL" id="BAABJP010000008">
    <property type="protein sequence ID" value="GAA5153641.1"/>
    <property type="molecule type" value="Genomic_DNA"/>
</dbReference>
<gene>
    <name evidence="2" type="ORF">GCM10023321_24210</name>
</gene>
<organism evidence="2 3">
    <name type="scientific">Pseudonocardia eucalypti</name>
    <dbReference type="NCBI Taxonomy" id="648755"/>
    <lineage>
        <taxon>Bacteria</taxon>
        <taxon>Bacillati</taxon>
        <taxon>Actinomycetota</taxon>
        <taxon>Actinomycetes</taxon>
        <taxon>Pseudonocardiales</taxon>
        <taxon>Pseudonocardiaceae</taxon>
        <taxon>Pseudonocardia</taxon>
    </lineage>
</organism>
<sequence>MSVELSAITVDCANAAKLAGFWAGVLGRGVDDGASEEFASIGADGGPGWAFTRVPEPKGPKNRVHADFAVADLSAEVERVVGLGAEVLAEREEDGARWTTLADPEGNEFCLVAA</sequence>
<dbReference type="Proteomes" id="UP001428817">
    <property type="component" value="Unassembled WGS sequence"/>
</dbReference>
<dbReference type="PANTHER" id="PTHR35908">
    <property type="entry name" value="HYPOTHETICAL FUSION PROTEIN"/>
    <property type="match status" value="1"/>
</dbReference>
<feature type="domain" description="VOC" evidence="1">
    <location>
        <begin position="4"/>
        <end position="114"/>
    </location>
</feature>
<evidence type="ECO:0000259" key="1">
    <source>
        <dbReference type="PROSITE" id="PS51819"/>
    </source>
</evidence>
<dbReference type="InterPro" id="IPR037523">
    <property type="entry name" value="VOC_core"/>
</dbReference>
<evidence type="ECO:0000313" key="3">
    <source>
        <dbReference type="Proteomes" id="UP001428817"/>
    </source>
</evidence>
<comment type="caution">
    <text evidence="2">The sequence shown here is derived from an EMBL/GenBank/DDBJ whole genome shotgun (WGS) entry which is preliminary data.</text>
</comment>
<dbReference type="PROSITE" id="PS51819">
    <property type="entry name" value="VOC"/>
    <property type="match status" value="1"/>
</dbReference>
<dbReference type="InterPro" id="IPR029068">
    <property type="entry name" value="Glyas_Bleomycin-R_OHBP_Dase"/>
</dbReference>
<dbReference type="PANTHER" id="PTHR35908:SF1">
    <property type="entry name" value="CONSERVED PROTEIN"/>
    <property type="match status" value="1"/>
</dbReference>
<name>A0ABP9PX01_9PSEU</name>
<dbReference type="InterPro" id="IPR041581">
    <property type="entry name" value="Glyoxalase_6"/>
</dbReference>
<dbReference type="RefSeq" id="WP_185061752.1">
    <property type="nucleotide sequence ID" value="NZ_BAABJP010000008.1"/>
</dbReference>
<dbReference type="SUPFAM" id="SSF54593">
    <property type="entry name" value="Glyoxalase/Bleomycin resistance protein/Dihydroxybiphenyl dioxygenase"/>
    <property type="match status" value="1"/>
</dbReference>
<evidence type="ECO:0000313" key="2">
    <source>
        <dbReference type="EMBL" id="GAA5153641.1"/>
    </source>
</evidence>
<reference evidence="3" key="1">
    <citation type="journal article" date="2019" name="Int. J. Syst. Evol. Microbiol.">
        <title>The Global Catalogue of Microorganisms (GCM) 10K type strain sequencing project: providing services to taxonomists for standard genome sequencing and annotation.</title>
        <authorList>
            <consortium name="The Broad Institute Genomics Platform"/>
            <consortium name="The Broad Institute Genome Sequencing Center for Infectious Disease"/>
            <person name="Wu L."/>
            <person name="Ma J."/>
        </authorList>
    </citation>
    <scope>NUCLEOTIDE SEQUENCE [LARGE SCALE GENOMIC DNA]</scope>
    <source>
        <strain evidence="3">JCM 18303</strain>
    </source>
</reference>
<dbReference type="Pfam" id="PF18029">
    <property type="entry name" value="Glyoxalase_6"/>
    <property type="match status" value="1"/>
</dbReference>